<comment type="caution">
    <text evidence="2">The sequence shown here is derived from an EMBL/GenBank/DDBJ whole genome shotgun (WGS) entry which is preliminary data.</text>
</comment>
<dbReference type="EMBL" id="BMVC01000035">
    <property type="protein sequence ID" value="GHD19651.1"/>
    <property type="molecule type" value="Genomic_DNA"/>
</dbReference>
<sequence length="51" mass="5584">MAERGTNGVLYLERTAPEDDDQADEPASVLDELSERVAAYNARRRTFGGLG</sequence>
<dbReference type="Proteomes" id="UP000638353">
    <property type="component" value="Unassembled WGS sequence"/>
</dbReference>
<reference evidence="2" key="1">
    <citation type="journal article" date="2014" name="Int. J. Syst. Evol. Microbiol.">
        <title>Complete genome sequence of Corynebacterium casei LMG S-19264T (=DSM 44701T), isolated from a smear-ripened cheese.</title>
        <authorList>
            <consortium name="US DOE Joint Genome Institute (JGI-PGF)"/>
            <person name="Walter F."/>
            <person name="Albersmeier A."/>
            <person name="Kalinowski J."/>
            <person name="Ruckert C."/>
        </authorList>
    </citation>
    <scope>NUCLEOTIDE SEQUENCE</scope>
    <source>
        <strain evidence="2">JCM 4637</strain>
    </source>
</reference>
<reference evidence="2" key="2">
    <citation type="submission" date="2020-09" db="EMBL/GenBank/DDBJ databases">
        <authorList>
            <person name="Sun Q."/>
            <person name="Ohkuma M."/>
        </authorList>
    </citation>
    <scope>NUCLEOTIDE SEQUENCE</scope>
    <source>
        <strain evidence="2">JCM 4637</strain>
    </source>
</reference>
<evidence type="ECO:0000256" key="1">
    <source>
        <dbReference type="SAM" id="MobiDB-lite"/>
    </source>
</evidence>
<evidence type="ECO:0000313" key="2">
    <source>
        <dbReference type="EMBL" id="GHD19651.1"/>
    </source>
</evidence>
<dbReference type="AlphaFoldDB" id="A0A919CG47"/>
<feature type="region of interest" description="Disordered" evidence="1">
    <location>
        <begin position="1"/>
        <end position="28"/>
    </location>
</feature>
<organism evidence="2 3">
    <name type="scientific">Streptomyces finlayi</name>
    <dbReference type="NCBI Taxonomy" id="67296"/>
    <lineage>
        <taxon>Bacteria</taxon>
        <taxon>Bacillati</taxon>
        <taxon>Actinomycetota</taxon>
        <taxon>Actinomycetes</taxon>
        <taxon>Kitasatosporales</taxon>
        <taxon>Streptomycetaceae</taxon>
        <taxon>Streptomyces</taxon>
    </lineage>
</organism>
<accession>A0A919CG47</accession>
<proteinExistence type="predicted"/>
<protein>
    <submittedName>
        <fullName evidence="2">Uncharacterized protein</fullName>
    </submittedName>
</protein>
<gene>
    <name evidence="2" type="ORF">GCM10010334_83530</name>
</gene>
<evidence type="ECO:0000313" key="3">
    <source>
        <dbReference type="Proteomes" id="UP000638353"/>
    </source>
</evidence>
<name>A0A919CG47_9ACTN</name>